<reference evidence="3 4" key="1">
    <citation type="submission" date="2020-01" db="EMBL/GenBank/DDBJ databases">
        <title>Kibdelosporangium persica a novel Actinomycetes from a hot desert in Iran.</title>
        <authorList>
            <person name="Safaei N."/>
            <person name="Zaburannyi N."/>
            <person name="Mueller R."/>
            <person name="Wink J."/>
        </authorList>
    </citation>
    <scope>NUCLEOTIDE SEQUENCE [LARGE SCALE GENOMIC DNA]</scope>
    <source>
        <strain evidence="3 4">4NS15</strain>
    </source>
</reference>
<dbReference type="InterPro" id="IPR036388">
    <property type="entry name" value="WH-like_DNA-bd_sf"/>
</dbReference>
<dbReference type="CDD" id="cd00090">
    <property type="entry name" value="HTH_ARSR"/>
    <property type="match status" value="1"/>
</dbReference>
<dbReference type="PANTHER" id="PTHR43428">
    <property type="entry name" value="ARSENATE REDUCTASE"/>
    <property type="match status" value="1"/>
</dbReference>
<dbReference type="SUPFAM" id="SSF46785">
    <property type="entry name" value="Winged helix' DNA-binding domain"/>
    <property type="match status" value="1"/>
</dbReference>
<gene>
    <name evidence="3" type="ORF">GC106_25440</name>
</gene>
<accession>A0ABX2F1Y7</accession>
<dbReference type="InterPro" id="IPR011991">
    <property type="entry name" value="ArsR-like_HTH"/>
</dbReference>
<dbReference type="Gene3D" id="1.10.10.10">
    <property type="entry name" value="Winged helix-like DNA-binding domain superfamily/Winged helix DNA-binding domain"/>
    <property type="match status" value="1"/>
</dbReference>
<keyword evidence="1" id="KW-0059">Arsenical resistance</keyword>
<dbReference type="EMBL" id="JAAATY010000006">
    <property type="protein sequence ID" value="NRN65333.1"/>
    <property type="molecule type" value="Genomic_DNA"/>
</dbReference>
<proteinExistence type="predicted"/>
<evidence type="ECO:0000259" key="2">
    <source>
        <dbReference type="PROSITE" id="PS50987"/>
    </source>
</evidence>
<sequence>MTTSDRAPVPELMRMAAHPLRWALMTELAASDRRVRELVAAVGEPQNLVSYHLRLLRSAGLVTMRRSSFDARDSYYHLDLSRCGTAFAEAAAALHPALAPAGRQWPAGSSVLFLCTGNSARSPMAEALLRHRADDVQVMSAGSHPKPRLHPNAVRILREDYGIDLEPRRPQSLDALAGRRFEYVITLCDKIREVPRDHGPAVTTHWSLPDPAAAADTDQASYPEFQRIAREIDTRIAYLPL</sequence>
<dbReference type="InterPro" id="IPR001845">
    <property type="entry name" value="HTH_ArsR_DNA-bd_dom"/>
</dbReference>
<dbReference type="SMART" id="SM00226">
    <property type="entry name" value="LMWPc"/>
    <property type="match status" value="1"/>
</dbReference>
<keyword evidence="4" id="KW-1185">Reference proteome</keyword>
<evidence type="ECO:0000313" key="3">
    <source>
        <dbReference type="EMBL" id="NRN65333.1"/>
    </source>
</evidence>
<evidence type="ECO:0000256" key="1">
    <source>
        <dbReference type="ARBA" id="ARBA00022849"/>
    </source>
</evidence>
<dbReference type="PANTHER" id="PTHR43428:SF1">
    <property type="entry name" value="ARSENATE REDUCTASE"/>
    <property type="match status" value="1"/>
</dbReference>
<dbReference type="SMART" id="SM00418">
    <property type="entry name" value="HTH_ARSR"/>
    <property type="match status" value="1"/>
</dbReference>
<dbReference type="Pfam" id="PF01451">
    <property type="entry name" value="LMWPc"/>
    <property type="match status" value="1"/>
</dbReference>
<evidence type="ECO:0000313" key="4">
    <source>
        <dbReference type="Proteomes" id="UP000763557"/>
    </source>
</evidence>
<dbReference type="InterPro" id="IPR036196">
    <property type="entry name" value="Ptyr_pPase_sf"/>
</dbReference>
<dbReference type="SUPFAM" id="SSF52788">
    <property type="entry name" value="Phosphotyrosine protein phosphatases I"/>
    <property type="match status" value="1"/>
</dbReference>
<comment type="caution">
    <text evidence="3">The sequence shown here is derived from an EMBL/GenBank/DDBJ whole genome shotgun (WGS) entry which is preliminary data.</text>
</comment>
<dbReference type="Proteomes" id="UP000763557">
    <property type="component" value="Unassembled WGS sequence"/>
</dbReference>
<dbReference type="Gene3D" id="3.40.50.2300">
    <property type="match status" value="1"/>
</dbReference>
<feature type="domain" description="HTH arsR-type" evidence="2">
    <location>
        <begin position="1"/>
        <end position="98"/>
    </location>
</feature>
<dbReference type="InterPro" id="IPR036390">
    <property type="entry name" value="WH_DNA-bd_sf"/>
</dbReference>
<protein>
    <submittedName>
        <fullName evidence="3">Low molecular weight protein-tyrosine-phosphatase etp</fullName>
    </submittedName>
</protein>
<dbReference type="PROSITE" id="PS50987">
    <property type="entry name" value="HTH_ARSR_2"/>
    <property type="match status" value="1"/>
</dbReference>
<dbReference type="Pfam" id="PF01022">
    <property type="entry name" value="HTH_5"/>
    <property type="match status" value="1"/>
</dbReference>
<name>A0ABX2F1Y7_9PSEU</name>
<dbReference type="CDD" id="cd16345">
    <property type="entry name" value="LMWP_ArsC"/>
    <property type="match status" value="1"/>
</dbReference>
<organism evidence="3 4">
    <name type="scientific">Kibdelosporangium persicum</name>
    <dbReference type="NCBI Taxonomy" id="2698649"/>
    <lineage>
        <taxon>Bacteria</taxon>
        <taxon>Bacillati</taxon>
        <taxon>Actinomycetota</taxon>
        <taxon>Actinomycetes</taxon>
        <taxon>Pseudonocardiales</taxon>
        <taxon>Pseudonocardiaceae</taxon>
        <taxon>Kibdelosporangium</taxon>
    </lineage>
</organism>
<dbReference type="RefSeq" id="WP_173129145.1">
    <property type="nucleotide sequence ID" value="NZ_CBCSGW010000005.1"/>
</dbReference>
<dbReference type="InterPro" id="IPR023485">
    <property type="entry name" value="Ptyr_pPase"/>
</dbReference>